<dbReference type="AlphaFoldDB" id="A0A931BCC9"/>
<protein>
    <recommendedName>
        <fullName evidence="4">TonB C-terminal domain-containing protein</fullName>
    </recommendedName>
</protein>
<gene>
    <name evidence="2" type="ORF">I2I01_00430</name>
</gene>
<evidence type="ECO:0008006" key="4">
    <source>
        <dbReference type="Google" id="ProtNLM"/>
    </source>
</evidence>
<dbReference type="SUPFAM" id="SSF74653">
    <property type="entry name" value="TolA/TonB C-terminal domain"/>
    <property type="match status" value="1"/>
</dbReference>
<evidence type="ECO:0000313" key="2">
    <source>
        <dbReference type="EMBL" id="MBF9140078.1"/>
    </source>
</evidence>
<feature type="compositionally biased region" description="Low complexity" evidence="1">
    <location>
        <begin position="25"/>
        <end position="35"/>
    </location>
</feature>
<reference evidence="2 3" key="1">
    <citation type="submission" date="2020-11" db="EMBL/GenBank/DDBJ databases">
        <authorList>
            <person name="Kim M.K."/>
        </authorList>
    </citation>
    <scope>NUCLEOTIDE SEQUENCE [LARGE SCALE GENOMIC DNA]</scope>
    <source>
        <strain evidence="2 3">BT439</strain>
    </source>
</reference>
<comment type="caution">
    <text evidence="2">The sequence shown here is derived from an EMBL/GenBank/DDBJ whole genome shotgun (WGS) entry which is preliminary data.</text>
</comment>
<sequence>MKYYLLLLGIAATHQEVAAQTLAPPSQLPAQPSAADIRRGGRPGPELSQTGWYFASVPKPEFVDEKPGTIRFRVVVNSTGTLDSITTVSSNMSAKQEATCRQALQTVQFTTNSPAPNRAVGFYTFKFTVR</sequence>
<organism evidence="2 3">
    <name type="scientific">Hymenobacter properus</name>
    <dbReference type="NCBI Taxonomy" id="2791026"/>
    <lineage>
        <taxon>Bacteria</taxon>
        <taxon>Pseudomonadati</taxon>
        <taxon>Bacteroidota</taxon>
        <taxon>Cytophagia</taxon>
        <taxon>Cytophagales</taxon>
        <taxon>Hymenobacteraceae</taxon>
        <taxon>Hymenobacter</taxon>
    </lineage>
</organism>
<feature type="region of interest" description="Disordered" evidence="1">
    <location>
        <begin position="25"/>
        <end position="49"/>
    </location>
</feature>
<evidence type="ECO:0000313" key="3">
    <source>
        <dbReference type="Proteomes" id="UP000645610"/>
    </source>
</evidence>
<dbReference type="Proteomes" id="UP000645610">
    <property type="component" value="Unassembled WGS sequence"/>
</dbReference>
<dbReference type="EMBL" id="JADQDP010000001">
    <property type="protein sequence ID" value="MBF9140078.1"/>
    <property type="molecule type" value="Genomic_DNA"/>
</dbReference>
<proteinExistence type="predicted"/>
<dbReference type="RefSeq" id="WP_196284454.1">
    <property type="nucleotide sequence ID" value="NZ_JADQDP010000001.1"/>
</dbReference>
<evidence type="ECO:0000256" key="1">
    <source>
        <dbReference type="SAM" id="MobiDB-lite"/>
    </source>
</evidence>
<name>A0A931BCC9_9BACT</name>
<accession>A0A931BCC9</accession>
<keyword evidence="3" id="KW-1185">Reference proteome</keyword>